<feature type="transmembrane region" description="Helical" evidence="3">
    <location>
        <begin position="154"/>
        <end position="176"/>
    </location>
</feature>
<keyword evidence="6" id="KW-0808">Transferase</keyword>
<dbReference type="PROSITE" id="PS50885">
    <property type="entry name" value="HAMP"/>
    <property type="match status" value="1"/>
</dbReference>
<dbReference type="RefSeq" id="WP_095039291.1">
    <property type="nucleotide sequence ID" value="NZ_CAACYJ010000030.1"/>
</dbReference>
<dbReference type="EC" id="2.7.7.65" evidence="6"/>
<comment type="cofactor">
    <cofactor evidence="1">
        <name>Mg(2+)</name>
        <dbReference type="ChEBI" id="CHEBI:18420"/>
    </cofactor>
</comment>
<dbReference type="InterPro" id="IPR043128">
    <property type="entry name" value="Rev_trsase/Diguanyl_cyclase"/>
</dbReference>
<dbReference type="InterPro" id="IPR003660">
    <property type="entry name" value="HAMP_dom"/>
</dbReference>
<organism evidence="6 7">
    <name type="scientific">Pseudomonas fragi</name>
    <dbReference type="NCBI Taxonomy" id="296"/>
    <lineage>
        <taxon>Bacteria</taxon>
        <taxon>Pseudomonadati</taxon>
        <taxon>Pseudomonadota</taxon>
        <taxon>Gammaproteobacteria</taxon>
        <taxon>Pseudomonadales</taxon>
        <taxon>Pseudomonadaceae</taxon>
        <taxon>Pseudomonas</taxon>
    </lineage>
</organism>
<dbReference type="InterPro" id="IPR033417">
    <property type="entry name" value="CHASE8"/>
</dbReference>
<dbReference type="PANTHER" id="PTHR46663">
    <property type="entry name" value="DIGUANYLATE CYCLASE DGCT-RELATED"/>
    <property type="match status" value="1"/>
</dbReference>
<feature type="domain" description="HAMP" evidence="4">
    <location>
        <begin position="182"/>
        <end position="235"/>
    </location>
</feature>
<protein>
    <submittedName>
        <fullName evidence="6">Putative diguanylate cyclase YfiN</fullName>
        <ecNumber evidence="6">2.7.7.65</ecNumber>
    </submittedName>
</protein>
<accession>A0A449IK13</accession>
<dbReference type="InterPro" id="IPR000160">
    <property type="entry name" value="GGDEF_dom"/>
</dbReference>
<keyword evidence="3" id="KW-1133">Transmembrane helix</keyword>
<dbReference type="Pfam" id="PF00990">
    <property type="entry name" value="GGDEF"/>
    <property type="match status" value="1"/>
</dbReference>
<dbReference type="FunFam" id="3.30.70.270:FF:000001">
    <property type="entry name" value="Diguanylate cyclase domain protein"/>
    <property type="match status" value="1"/>
</dbReference>
<proteinExistence type="predicted"/>
<evidence type="ECO:0000313" key="7">
    <source>
        <dbReference type="Proteomes" id="UP000330809"/>
    </source>
</evidence>
<comment type="subcellular location">
    <subcellularLocation>
        <location evidence="2">Cell inner membrane</location>
    </subcellularLocation>
</comment>
<dbReference type="Proteomes" id="UP000330809">
    <property type="component" value="Unassembled WGS sequence"/>
</dbReference>
<feature type="transmembrane region" description="Helical" evidence="3">
    <location>
        <begin position="21"/>
        <end position="44"/>
    </location>
</feature>
<keyword evidence="3" id="KW-0812">Transmembrane</keyword>
<dbReference type="SMART" id="SM00267">
    <property type="entry name" value="GGDEF"/>
    <property type="match status" value="1"/>
</dbReference>
<dbReference type="Gene3D" id="6.10.340.10">
    <property type="match status" value="1"/>
</dbReference>
<dbReference type="EMBL" id="CAACYJ010000030">
    <property type="protein sequence ID" value="VFB19776.1"/>
    <property type="molecule type" value="Genomic_DNA"/>
</dbReference>
<dbReference type="Pfam" id="PF17152">
    <property type="entry name" value="CHASE8"/>
    <property type="match status" value="1"/>
</dbReference>
<keyword evidence="3" id="KW-0472">Membrane</keyword>
<dbReference type="InterPro" id="IPR029787">
    <property type="entry name" value="Nucleotide_cyclase"/>
</dbReference>
<feature type="domain" description="GGDEF" evidence="5">
    <location>
        <begin position="278"/>
        <end position="414"/>
    </location>
</feature>
<dbReference type="GO" id="GO:0052621">
    <property type="term" value="F:diguanylate cyclase activity"/>
    <property type="evidence" value="ECO:0007669"/>
    <property type="project" value="UniProtKB-EC"/>
</dbReference>
<sequence length="423" mass="45856">MSGLNAPQRRRRLRSVLRRGHLGVALVAVTLASASMTLLGVLALKVYADHNLHLIARSINYTVEAAVVFDDPGAATEALALIASTEAVAEAQVYTAEGELLAQWQRPQTDLLSRVEMLLADGLLQQPISMPILHQGQEVGRVVLRGHGANMLRFLLSGLLGVLVCTALSAWSALYLSRRLLDGITGPLQQLAQVAHAARRERAFDRRVPPAHIAELDSLGNDFNALLDELESWQSHLQNENEALAHQASHDSLTNLPNRAYFEARLTRTLRSLNKTRDKAAVLFLDSDRFKGINDAYGHAAGDAVLVAVATRIRAQLREDDVVARLGGDEFAILLTPLHKIEDAQRIAEKIIASMLEAIALPGQVSVVTSLSIGIAVYPEHGASAQELLCAADSAMYQAKRLARGGQHVAESEHPANTVNIRS</sequence>
<dbReference type="Gene3D" id="3.30.70.270">
    <property type="match status" value="1"/>
</dbReference>
<evidence type="ECO:0000259" key="4">
    <source>
        <dbReference type="PROSITE" id="PS50885"/>
    </source>
</evidence>
<dbReference type="SUPFAM" id="SSF55073">
    <property type="entry name" value="Nucleotide cyclase"/>
    <property type="match status" value="1"/>
</dbReference>
<dbReference type="GO" id="GO:0005886">
    <property type="term" value="C:plasma membrane"/>
    <property type="evidence" value="ECO:0007669"/>
    <property type="project" value="UniProtKB-SubCell"/>
</dbReference>
<keyword evidence="6" id="KW-0548">Nucleotidyltransferase</keyword>
<dbReference type="CDD" id="cd01949">
    <property type="entry name" value="GGDEF"/>
    <property type="match status" value="1"/>
</dbReference>
<dbReference type="GO" id="GO:0007165">
    <property type="term" value="P:signal transduction"/>
    <property type="evidence" value="ECO:0007669"/>
    <property type="project" value="InterPro"/>
</dbReference>
<evidence type="ECO:0000313" key="6">
    <source>
        <dbReference type="EMBL" id="VFB19776.1"/>
    </source>
</evidence>
<dbReference type="NCBIfam" id="TIGR00254">
    <property type="entry name" value="GGDEF"/>
    <property type="match status" value="1"/>
</dbReference>
<evidence type="ECO:0000256" key="3">
    <source>
        <dbReference type="SAM" id="Phobius"/>
    </source>
</evidence>
<gene>
    <name evidence="6" type="primary">yfiN</name>
    <name evidence="6" type="ORF">NCTC10754_02378</name>
</gene>
<evidence type="ECO:0000256" key="1">
    <source>
        <dbReference type="ARBA" id="ARBA00001946"/>
    </source>
</evidence>
<dbReference type="InterPro" id="IPR052163">
    <property type="entry name" value="DGC-Regulatory_Protein"/>
</dbReference>
<name>A0A449IK13_PSEFR</name>
<dbReference type="PANTHER" id="PTHR46663:SF2">
    <property type="entry name" value="GGDEF DOMAIN-CONTAINING PROTEIN"/>
    <property type="match status" value="1"/>
</dbReference>
<evidence type="ECO:0000259" key="5">
    <source>
        <dbReference type="PROSITE" id="PS50887"/>
    </source>
</evidence>
<dbReference type="PROSITE" id="PS50887">
    <property type="entry name" value="GGDEF"/>
    <property type="match status" value="1"/>
</dbReference>
<evidence type="ECO:0000256" key="2">
    <source>
        <dbReference type="ARBA" id="ARBA00004533"/>
    </source>
</evidence>
<reference evidence="6 7" key="1">
    <citation type="submission" date="2019-02" db="EMBL/GenBank/DDBJ databases">
        <authorList>
            <consortium name="Pathogen Informatics"/>
        </authorList>
    </citation>
    <scope>NUCLEOTIDE SEQUENCE [LARGE SCALE GENOMIC DNA]</scope>
    <source>
        <strain evidence="6 7">3012STDY7103891</strain>
    </source>
</reference>
<dbReference type="AlphaFoldDB" id="A0A449IK13"/>